<proteinExistence type="inferred from homology"/>
<feature type="disulfide bond" description="Redox-active" evidence="6">
    <location>
        <begin position="60"/>
        <end position="94"/>
    </location>
</feature>
<keyword evidence="1 6" id="KW-0575">Peroxidase</keyword>
<dbReference type="PANTHER" id="PTHR43110">
    <property type="entry name" value="THIOL PEROXIDASE"/>
    <property type="match status" value="1"/>
</dbReference>
<comment type="subunit">
    <text evidence="6">Homodimer.</text>
</comment>
<dbReference type="CDD" id="cd03014">
    <property type="entry name" value="PRX_Atyp2cys"/>
    <property type="match status" value="1"/>
</dbReference>
<reference evidence="8 9" key="1">
    <citation type="submission" date="2019-08" db="EMBL/GenBank/DDBJ databases">
        <title>Genomes of Antarctic Bizionia species.</title>
        <authorList>
            <person name="Bowman J.P."/>
        </authorList>
    </citation>
    <scope>NUCLEOTIDE SEQUENCE [LARGE SCALE GENOMIC DNA]</scope>
    <source>
        <strain evidence="8 9">ADA-4</strain>
    </source>
</reference>
<dbReference type="InterPro" id="IPR013766">
    <property type="entry name" value="Thioredoxin_domain"/>
</dbReference>
<dbReference type="SUPFAM" id="SSF52833">
    <property type="entry name" value="Thioredoxin-like"/>
    <property type="match status" value="1"/>
</dbReference>
<dbReference type="Pfam" id="PF08534">
    <property type="entry name" value="Redoxin"/>
    <property type="match status" value="1"/>
</dbReference>
<dbReference type="PROSITE" id="PS51352">
    <property type="entry name" value="THIOREDOXIN_2"/>
    <property type="match status" value="1"/>
</dbReference>
<name>A0A5D0R4N3_9FLAO</name>
<dbReference type="AlphaFoldDB" id="A0A5D0R4N3"/>
<evidence type="ECO:0000313" key="8">
    <source>
        <dbReference type="EMBL" id="TYB76442.1"/>
    </source>
</evidence>
<dbReference type="Gene3D" id="3.40.30.10">
    <property type="entry name" value="Glutaredoxin"/>
    <property type="match status" value="1"/>
</dbReference>
<protein>
    <recommendedName>
        <fullName evidence="6">Thiol peroxidase</fullName>
        <shortName evidence="6">Tpx</shortName>
        <ecNumber evidence="6">1.11.1.24</ecNumber>
    </recommendedName>
    <alternativeName>
        <fullName evidence="6">Peroxiredoxin tpx</fullName>
        <shortName evidence="6">Prx</shortName>
    </alternativeName>
    <alternativeName>
        <fullName evidence="6">Thioredoxin peroxidase</fullName>
    </alternativeName>
    <alternativeName>
        <fullName evidence="6">Thioredoxin-dependent peroxiredoxin</fullName>
    </alternativeName>
</protein>
<feature type="domain" description="Thioredoxin" evidence="7">
    <location>
        <begin position="18"/>
        <end position="167"/>
    </location>
</feature>
<gene>
    <name evidence="6" type="primary">tpx</name>
    <name evidence="8" type="ORF">ES674_12740</name>
</gene>
<keyword evidence="4 6" id="KW-1015">Disulfide bond</keyword>
<dbReference type="InterPro" id="IPR018219">
    <property type="entry name" value="Tpx_CS"/>
</dbReference>
<dbReference type="PANTHER" id="PTHR43110:SF1">
    <property type="entry name" value="THIOL PEROXIDASE"/>
    <property type="match status" value="1"/>
</dbReference>
<comment type="similarity">
    <text evidence="6">Belongs to the peroxiredoxin family. Tpx subfamily.</text>
</comment>
<dbReference type="EMBL" id="VSKK01000003">
    <property type="protein sequence ID" value="TYB76442.1"/>
    <property type="molecule type" value="Genomic_DNA"/>
</dbReference>
<keyword evidence="5 6" id="KW-0676">Redox-active center</keyword>
<feature type="active site" description="Cysteine sulfenic acid (-SOH) intermediate" evidence="6">
    <location>
        <position position="60"/>
    </location>
</feature>
<sequence length="168" mass="18109">MATVTFHGDNIQTSGTLPKTGTKAPDFKLTDTKLGSKSLSDYSDKKVVLNIFPSIDTGVCAASVRKFNEEANKLENTTVLCISRDLPFALNRFCAAEGLENVVSLSDFKDGNFGKTYGVDFTNGPLQSLLSRSVVVVNQKGDVVYTEQVAETGDEPNYKAALKALMDA</sequence>
<evidence type="ECO:0000256" key="4">
    <source>
        <dbReference type="ARBA" id="ARBA00023157"/>
    </source>
</evidence>
<dbReference type="InterPro" id="IPR002065">
    <property type="entry name" value="TPX"/>
</dbReference>
<dbReference type="OrthoDB" id="9781543at2"/>
<evidence type="ECO:0000256" key="2">
    <source>
        <dbReference type="ARBA" id="ARBA00022862"/>
    </source>
</evidence>
<dbReference type="Proteomes" id="UP000323720">
    <property type="component" value="Unassembled WGS sequence"/>
</dbReference>
<accession>A0A5D0R4N3</accession>
<dbReference type="InterPro" id="IPR036249">
    <property type="entry name" value="Thioredoxin-like_sf"/>
</dbReference>
<dbReference type="RefSeq" id="WP_148404551.1">
    <property type="nucleotide sequence ID" value="NZ_VSKK01000003.1"/>
</dbReference>
<evidence type="ECO:0000256" key="1">
    <source>
        <dbReference type="ARBA" id="ARBA00022559"/>
    </source>
</evidence>
<evidence type="ECO:0000256" key="3">
    <source>
        <dbReference type="ARBA" id="ARBA00023002"/>
    </source>
</evidence>
<keyword evidence="9" id="KW-1185">Reference proteome</keyword>
<dbReference type="GO" id="GO:0008379">
    <property type="term" value="F:thioredoxin peroxidase activity"/>
    <property type="evidence" value="ECO:0007669"/>
    <property type="project" value="UniProtKB-UniRule"/>
</dbReference>
<keyword evidence="2 6" id="KW-0049">Antioxidant</keyword>
<comment type="function">
    <text evidence="6">Thiol-specific peroxidase that catalyzes the reduction of hydrogen peroxide and organic hydroperoxides to water and alcohols, respectively. Plays a role in cell protection against oxidative stress by detoxifying peroxides.</text>
</comment>
<dbReference type="PROSITE" id="PS01265">
    <property type="entry name" value="TPX"/>
    <property type="match status" value="1"/>
</dbReference>
<dbReference type="InterPro" id="IPR013740">
    <property type="entry name" value="Redoxin"/>
</dbReference>
<comment type="catalytic activity">
    <reaction evidence="6">
        <text>a hydroperoxide + [thioredoxin]-dithiol = an alcohol + [thioredoxin]-disulfide + H2O</text>
        <dbReference type="Rhea" id="RHEA:62620"/>
        <dbReference type="Rhea" id="RHEA-COMP:10698"/>
        <dbReference type="Rhea" id="RHEA-COMP:10700"/>
        <dbReference type="ChEBI" id="CHEBI:15377"/>
        <dbReference type="ChEBI" id="CHEBI:29950"/>
        <dbReference type="ChEBI" id="CHEBI:30879"/>
        <dbReference type="ChEBI" id="CHEBI:35924"/>
        <dbReference type="ChEBI" id="CHEBI:50058"/>
        <dbReference type="EC" id="1.11.1.24"/>
    </reaction>
</comment>
<keyword evidence="3 6" id="KW-0560">Oxidoreductase</keyword>
<evidence type="ECO:0000256" key="5">
    <source>
        <dbReference type="ARBA" id="ARBA00023284"/>
    </source>
</evidence>
<evidence type="ECO:0000256" key="6">
    <source>
        <dbReference type="HAMAP-Rule" id="MF_00269"/>
    </source>
</evidence>
<evidence type="ECO:0000259" key="7">
    <source>
        <dbReference type="PROSITE" id="PS51352"/>
    </source>
</evidence>
<dbReference type="EC" id="1.11.1.24" evidence="6"/>
<comment type="miscellaneous">
    <text evidence="6">The active site is a conserved redox-active cysteine residue, the peroxidatic cysteine (C(P)), which makes the nucleophilic attack on the peroxide substrate. The peroxide oxidizes the C(P)-SH to cysteine sulfenic acid (C(P)-SOH), which then reacts with another cysteine residue, the resolving cysteine (C(R)), to form a disulfide bridge. The disulfide is subsequently reduced by an appropriate electron donor to complete the catalytic cycle. In this atypical 2-Cys peroxiredoxin, C(R) is present in the same subunit to form an intramolecular disulfide. The disulfide is subsequently reduced by thioredoxin.</text>
</comment>
<dbReference type="NCBIfam" id="NF001808">
    <property type="entry name" value="PRK00522.1"/>
    <property type="match status" value="1"/>
</dbReference>
<dbReference type="HAMAP" id="MF_00269">
    <property type="entry name" value="Tpx"/>
    <property type="match status" value="1"/>
</dbReference>
<comment type="caution">
    <text evidence="8">The sequence shown here is derived from an EMBL/GenBank/DDBJ whole genome shotgun (WGS) entry which is preliminary data.</text>
</comment>
<evidence type="ECO:0000313" key="9">
    <source>
        <dbReference type="Proteomes" id="UP000323720"/>
    </source>
</evidence>
<dbReference type="InterPro" id="IPR050455">
    <property type="entry name" value="Tpx_Peroxidase_subfamily"/>
</dbReference>
<organism evidence="8 9">
    <name type="scientific">Bizionia myxarmorum</name>
    <dbReference type="NCBI Taxonomy" id="291186"/>
    <lineage>
        <taxon>Bacteria</taxon>
        <taxon>Pseudomonadati</taxon>
        <taxon>Bacteroidota</taxon>
        <taxon>Flavobacteriia</taxon>
        <taxon>Flavobacteriales</taxon>
        <taxon>Flavobacteriaceae</taxon>
        <taxon>Bizionia</taxon>
    </lineage>
</organism>